<gene>
    <name evidence="3" type="ORF">KWG56_10220</name>
</gene>
<evidence type="ECO:0000256" key="1">
    <source>
        <dbReference type="SAM" id="SignalP"/>
    </source>
</evidence>
<keyword evidence="1" id="KW-0732">Signal</keyword>
<protein>
    <submittedName>
        <fullName evidence="3">Alpha-amylase</fullName>
    </submittedName>
</protein>
<dbReference type="EMBL" id="CP080034">
    <property type="protein sequence ID" value="QYC09014.1"/>
    <property type="molecule type" value="Genomic_DNA"/>
</dbReference>
<reference evidence="3 4" key="1">
    <citation type="submission" date="2021-07" db="EMBL/GenBank/DDBJ databases">
        <title>Isolation and characterization of bacteria from a gold mining with a capacity of golden bioaccumulation.</title>
        <authorList>
            <person name="Yang X.J."/>
        </authorList>
    </citation>
    <scope>NUCLEOTIDE SEQUENCE [LARGE SCALE GENOMIC DNA]</scope>
    <source>
        <strain evidence="3 4">Au29</strain>
    </source>
</reference>
<evidence type="ECO:0000313" key="3">
    <source>
        <dbReference type="EMBL" id="QYC09014.1"/>
    </source>
</evidence>
<dbReference type="PANTHER" id="PTHR10357">
    <property type="entry name" value="ALPHA-AMYLASE FAMILY MEMBER"/>
    <property type="match status" value="1"/>
</dbReference>
<feature type="domain" description="Glycosyl hydrolase family 13 catalytic" evidence="2">
    <location>
        <begin position="50"/>
        <end position="509"/>
    </location>
</feature>
<name>A0ABX8TIN9_9CAUL</name>
<proteinExistence type="predicted"/>
<dbReference type="PROSITE" id="PS51318">
    <property type="entry name" value="TAT"/>
    <property type="match status" value="1"/>
</dbReference>
<evidence type="ECO:0000259" key="2">
    <source>
        <dbReference type="SMART" id="SM00642"/>
    </source>
</evidence>
<dbReference type="PANTHER" id="PTHR10357:SF209">
    <property type="entry name" value="PERIPLASMIC ALPHA-AMYLASE"/>
    <property type="match status" value="1"/>
</dbReference>
<dbReference type="GeneID" id="94375645"/>
<organism evidence="3 4">
    <name type="scientific">Brevundimonas nasdae</name>
    <dbReference type="NCBI Taxonomy" id="172043"/>
    <lineage>
        <taxon>Bacteria</taxon>
        <taxon>Pseudomonadati</taxon>
        <taxon>Pseudomonadota</taxon>
        <taxon>Alphaproteobacteria</taxon>
        <taxon>Caulobacterales</taxon>
        <taxon>Caulobacteraceae</taxon>
        <taxon>Brevundimonas</taxon>
    </lineage>
</organism>
<dbReference type="Proteomes" id="UP000824334">
    <property type="component" value="Chromosome"/>
</dbReference>
<feature type="chain" id="PRO_5047113591" evidence="1">
    <location>
        <begin position="29"/>
        <end position="600"/>
    </location>
</feature>
<sequence>MTIRRSRKAALAAAAALATLLSAAPSQAQTRADAASAVRQRLPQDEVIYFLLVDRFANGDASNDHGGYAAERLKSGFDPSDTDFYHGGDLAGLIQRLDYIQGLGATAVWLAPIFKNKPVQSRAGYTGAAHHGYWITDFTAVDPHFGDDATMHALVEAAHARGMKVYLDIVTNHTADVIQYRECPENDCVYRSRADYPYTRRGGVNGAPINEGFDGRDFSRLTRPDYAYTPYVPAGEENVKVPAWLNDPIHYHNRGESTFAGESSLDGDFAGLDDLFTEDPVVVQGMIDIFGGWIDKYGIDGYRIDTARHVNPEFWQAFIPAMLERAKAKGIPNFHIFGEVFDADPATLARFTKDDSFPAVLDFGFQKQAVDVASGKSGTDALARLFEADAVYADGRDTAAILPTFLGNHDMGRAAYFIKEANPDASDAELLARVKLAHALMMFSRGVPTLYYGDEQGFAGAGGYGNSRQDMFDSQTPIYAAETPIGGRQPAYSTDAPLYRAIAEMGRIRAAEPTLRRGRQVTRAYGDKPGLFAISRMGDDGAEVLVVFNTSTAPISAQVEVEPGSLNWRSLRGQCAPKASAPASYGVTVPPLDYLICKSA</sequence>
<dbReference type="SMART" id="SM00642">
    <property type="entry name" value="Aamy"/>
    <property type="match status" value="1"/>
</dbReference>
<dbReference type="InterPro" id="IPR006311">
    <property type="entry name" value="TAT_signal"/>
</dbReference>
<dbReference type="InterPro" id="IPR006047">
    <property type="entry name" value="GH13_cat_dom"/>
</dbReference>
<dbReference type="CDD" id="cd11339">
    <property type="entry name" value="AmyAc_bac_CMD_like_2"/>
    <property type="match status" value="1"/>
</dbReference>
<dbReference type="RefSeq" id="WP_219354679.1">
    <property type="nucleotide sequence ID" value="NZ_CP080034.1"/>
</dbReference>
<keyword evidence="4" id="KW-1185">Reference proteome</keyword>
<dbReference type="Pfam" id="PF00128">
    <property type="entry name" value="Alpha-amylase"/>
    <property type="match status" value="1"/>
</dbReference>
<accession>A0ABX8TIN9</accession>
<feature type="signal peptide" evidence="1">
    <location>
        <begin position="1"/>
        <end position="28"/>
    </location>
</feature>
<evidence type="ECO:0000313" key="4">
    <source>
        <dbReference type="Proteomes" id="UP000824334"/>
    </source>
</evidence>